<keyword evidence="1" id="KW-0472">Membrane</keyword>
<name>A0AAU2HAW9_9ACTN</name>
<dbReference type="AlphaFoldDB" id="A0AAU2HAW9"/>
<reference evidence="2" key="1">
    <citation type="submission" date="2022-10" db="EMBL/GenBank/DDBJ databases">
        <title>The complete genomes of actinobacterial strains from the NBC collection.</title>
        <authorList>
            <person name="Joergensen T.S."/>
            <person name="Alvarez Arevalo M."/>
            <person name="Sterndorff E.B."/>
            <person name="Faurdal D."/>
            <person name="Vuksanovic O."/>
            <person name="Mourched A.-S."/>
            <person name="Charusanti P."/>
            <person name="Shaw S."/>
            <person name="Blin K."/>
            <person name="Weber T."/>
        </authorList>
    </citation>
    <scope>NUCLEOTIDE SEQUENCE</scope>
    <source>
        <strain evidence="2">NBC_00060</strain>
    </source>
</reference>
<feature type="transmembrane region" description="Helical" evidence="1">
    <location>
        <begin position="42"/>
        <end position="62"/>
    </location>
</feature>
<protein>
    <submittedName>
        <fullName evidence="2">Uncharacterized protein</fullName>
    </submittedName>
</protein>
<organism evidence="2">
    <name type="scientific">Streptomyces sp. NBC_00060</name>
    <dbReference type="NCBI Taxonomy" id="2975636"/>
    <lineage>
        <taxon>Bacteria</taxon>
        <taxon>Bacillati</taxon>
        <taxon>Actinomycetota</taxon>
        <taxon>Actinomycetes</taxon>
        <taxon>Kitasatosporales</taxon>
        <taxon>Streptomycetaceae</taxon>
        <taxon>Streptomyces</taxon>
    </lineage>
</organism>
<feature type="transmembrane region" description="Helical" evidence="1">
    <location>
        <begin position="12"/>
        <end position="30"/>
    </location>
</feature>
<keyword evidence="1" id="KW-0812">Transmembrane</keyword>
<dbReference type="EMBL" id="CP108253">
    <property type="protein sequence ID" value="WTU44647.1"/>
    <property type="molecule type" value="Genomic_DNA"/>
</dbReference>
<proteinExistence type="predicted"/>
<keyword evidence="1" id="KW-1133">Transmembrane helix</keyword>
<evidence type="ECO:0000313" key="2">
    <source>
        <dbReference type="EMBL" id="WTU44647.1"/>
    </source>
</evidence>
<sequence length="214" mass="22340">MRRRNLRFIATLALAHIAAAGFMVAVLYQAGTVTSAHLPSHVRVAVCAAAAAVGIVLDARAIRRGTFTVGLRRQTTKRLSDGTETAPGWVTPLLWGLDTGLVWTTFRMSCASWVLLFSSLLTVAPQWSGLVYGTCFGVPLVIATLTGDPAGIGRRRTYSLTRLTQTAGIVVLMLLPLGMAGSHVARRASAAPSSAHLIVNPTGSPPGGDPAVGG</sequence>
<feature type="transmembrane region" description="Helical" evidence="1">
    <location>
        <begin position="127"/>
        <end position="145"/>
    </location>
</feature>
<evidence type="ECO:0000256" key="1">
    <source>
        <dbReference type="SAM" id="Phobius"/>
    </source>
</evidence>
<gene>
    <name evidence="2" type="ORF">OHV25_36175</name>
</gene>
<accession>A0AAU2HAW9</accession>
<feature type="transmembrane region" description="Helical" evidence="1">
    <location>
        <begin position="166"/>
        <end position="185"/>
    </location>
</feature>